<dbReference type="EMBL" id="CP011801">
    <property type="protein sequence ID" value="ALA58559.1"/>
    <property type="molecule type" value="Genomic_DNA"/>
</dbReference>
<dbReference type="AlphaFoldDB" id="A0A0K2GCH5"/>
<gene>
    <name evidence="2" type="ORF">NITMOv2_2142</name>
</gene>
<proteinExistence type="predicted"/>
<name>A0A0K2GCH5_NITMO</name>
<evidence type="ECO:0000313" key="3">
    <source>
        <dbReference type="Proteomes" id="UP000069205"/>
    </source>
</evidence>
<feature type="region of interest" description="Disordered" evidence="1">
    <location>
        <begin position="1"/>
        <end position="30"/>
    </location>
</feature>
<dbReference type="KEGG" id="nmv:NITMOv2_2142"/>
<protein>
    <submittedName>
        <fullName evidence="2">Uncharacterized protein</fullName>
    </submittedName>
</protein>
<keyword evidence="3" id="KW-1185">Reference proteome</keyword>
<evidence type="ECO:0000313" key="2">
    <source>
        <dbReference type="EMBL" id="ALA58559.1"/>
    </source>
</evidence>
<organism evidence="2 3">
    <name type="scientific">Nitrospira moscoviensis</name>
    <dbReference type="NCBI Taxonomy" id="42253"/>
    <lineage>
        <taxon>Bacteria</taxon>
        <taxon>Pseudomonadati</taxon>
        <taxon>Nitrospirota</taxon>
        <taxon>Nitrospiria</taxon>
        <taxon>Nitrospirales</taxon>
        <taxon>Nitrospiraceae</taxon>
        <taxon>Nitrospira</taxon>
    </lineage>
</organism>
<sequence>MSPSTGVSGGHTGPWPAVRTGSGANGCGPAADAGLRRVGAMAHPLMDVATEEAPVLPDLGGRQLAEPRQLVDGGFGDPQKAGHVHDRQNFAVRC</sequence>
<evidence type="ECO:0000256" key="1">
    <source>
        <dbReference type="SAM" id="MobiDB-lite"/>
    </source>
</evidence>
<dbReference type="STRING" id="42253.NITMOv2_2142"/>
<accession>A0A0K2GCH5</accession>
<dbReference type="Proteomes" id="UP000069205">
    <property type="component" value="Chromosome"/>
</dbReference>
<reference evidence="2 3" key="1">
    <citation type="journal article" date="2015" name="Proc. Natl. Acad. Sci. U.S.A.">
        <title>Expanded metabolic versatility of ubiquitous nitrite-oxidizing bacteria from the genus Nitrospira.</title>
        <authorList>
            <person name="Koch H."/>
            <person name="Lucker S."/>
            <person name="Albertsen M."/>
            <person name="Kitzinger K."/>
            <person name="Herbold C."/>
            <person name="Spieck E."/>
            <person name="Nielsen P.H."/>
            <person name="Wagner M."/>
            <person name="Daims H."/>
        </authorList>
    </citation>
    <scope>NUCLEOTIDE SEQUENCE [LARGE SCALE GENOMIC DNA]</scope>
    <source>
        <strain evidence="2 3">NSP M-1</strain>
    </source>
</reference>